<evidence type="ECO:0000256" key="5">
    <source>
        <dbReference type="ARBA" id="ARBA00022750"/>
    </source>
</evidence>
<dbReference type="OrthoDB" id="118948at2759"/>
<dbReference type="GO" id="GO:0004190">
    <property type="term" value="F:aspartic-type endopeptidase activity"/>
    <property type="evidence" value="ECO:0007669"/>
    <property type="project" value="UniProtKB-KW"/>
</dbReference>
<proteinExistence type="predicted"/>
<evidence type="ECO:0000256" key="6">
    <source>
        <dbReference type="ARBA" id="ARBA00022759"/>
    </source>
</evidence>
<keyword evidence="6" id="KW-0255">Endonuclease</keyword>
<sequence>MLFANEWVLSTALLQLHEDKLHPVRFCGRVLKGAEMNYHPAEKEVLALLLLLKTCYTQLAGRTLHVSTRFSTLDWITKSKSRFGRAVQWAALLSPWHLIVQRIKEKECAFTRLLQSTTEKNGGYGSCAWVVWRLPEWTICVPGVNNCERRRIHRDEQWSKRSIRTGADKLVGVGDSRLAIQQSLGVIAYRKETLMAQLNHHKELTSKLKSVKYLHILREFNAAADSLATEALESKISKVVLDESRKLELASLNRI</sequence>
<evidence type="ECO:0000313" key="12">
    <source>
        <dbReference type="Proteomes" id="UP000198211"/>
    </source>
</evidence>
<dbReference type="Pfam" id="PF17917">
    <property type="entry name" value="RT_RNaseH"/>
    <property type="match status" value="1"/>
</dbReference>
<evidence type="ECO:0008006" key="13">
    <source>
        <dbReference type="Google" id="ProtNLM"/>
    </source>
</evidence>
<keyword evidence="1" id="KW-0645">Protease</keyword>
<keyword evidence="3" id="KW-0548">Nucleotidyltransferase</keyword>
<dbReference type="PANTHER" id="PTHR33064:SF37">
    <property type="entry name" value="RIBONUCLEASE H"/>
    <property type="match status" value="1"/>
</dbReference>
<evidence type="ECO:0000256" key="2">
    <source>
        <dbReference type="ARBA" id="ARBA00022679"/>
    </source>
</evidence>
<protein>
    <recommendedName>
        <fullName evidence="13">Reverse transcriptase RNase H-like domain-containing protein</fullName>
    </recommendedName>
</protein>
<reference evidence="12" key="1">
    <citation type="submission" date="2017-03" db="EMBL/GenBank/DDBJ databases">
        <title>Phytopthora megakarya and P. palmivora, two closely related causual agents of cacao black pod achieved similar genome size and gene model numbers by different mechanisms.</title>
        <authorList>
            <person name="Ali S."/>
            <person name="Shao J."/>
            <person name="Larry D.J."/>
            <person name="Kronmiller B."/>
            <person name="Shen D."/>
            <person name="Strem M.D."/>
            <person name="Melnick R.L."/>
            <person name="Guiltinan M.J."/>
            <person name="Tyler B.M."/>
            <person name="Meinhardt L.W."/>
            <person name="Bailey B.A."/>
        </authorList>
    </citation>
    <scope>NUCLEOTIDE SEQUENCE [LARGE SCALE GENOMIC DNA]</scope>
    <source>
        <strain evidence="12">zdho120</strain>
    </source>
</reference>
<dbReference type="Gene3D" id="3.30.420.10">
    <property type="entry name" value="Ribonuclease H-like superfamily/Ribonuclease H"/>
    <property type="match status" value="1"/>
</dbReference>
<keyword evidence="12" id="KW-1185">Reference proteome</keyword>
<evidence type="ECO:0000256" key="1">
    <source>
        <dbReference type="ARBA" id="ARBA00022670"/>
    </source>
</evidence>
<feature type="domain" description="Reverse transcriptase RNase H-like" evidence="10">
    <location>
        <begin position="4"/>
        <end position="94"/>
    </location>
</feature>
<keyword evidence="2" id="KW-0808">Transferase</keyword>
<dbReference type="Pfam" id="PF13456">
    <property type="entry name" value="RVT_3"/>
    <property type="match status" value="1"/>
</dbReference>
<dbReference type="AlphaFoldDB" id="A0A225VZS9"/>
<keyword evidence="4" id="KW-0540">Nuclease</keyword>
<evidence type="ECO:0000256" key="4">
    <source>
        <dbReference type="ARBA" id="ARBA00022722"/>
    </source>
</evidence>
<dbReference type="Proteomes" id="UP000198211">
    <property type="component" value="Unassembled WGS sequence"/>
</dbReference>
<evidence type="ECO:0000256" key="8">
    <source>
        <dbReference type="ARBA" id="ARBA00022918"/>
    </source>
</evidence>
<evidence type="ECO:0000259" key="10">
    <source>
        <dbReference type="Pfam" id="PF17917"/>
    </source>
</evidence>
<dbReference type="PANTHER" id="PTHR33064">
    <property type="entry name" value="POL PROTEIN"/>
    <property type="match status" value="1"/>
</dbReference>
<evidence type="ECO:0000313" key="11">
    <source>
        <dbReference type="EMBL" id="OWZ10634.1"/>
    </source>
</evidence>
<organism evidence="11 12">
    <name type="scientific">Phytophthora megakarya</name>
    <dbReference type="NCBI Taxonomy" id="4795"/>
    <lineage>
        <taxon>Eukaryota</taxon>
        <taxon>Sar</taxon>
        <taxon>Stramenopiles</taxon>
        <taxon>Oomycota</taxon>
        <taxon>Peronosporomycetes</taxon>
        <taxon>Peronosporales</taxon>
        <taxon>Peronosporaceae</taxon>
        <taxon>Phytophthora</taxon>
    </lineage>
</organism>
<dbReference type="GO" id="GO:0004523">
    <property type="term" value="F:RNA-DNA hybrid ribonuclease activity"/>
    <property type="evidence" value="ECO:0007669"/>
    <property type="project" value="InterPro"/>
</dbReference>
<dbReference type="InterPro" id="IPR043502">
    <property type="entry name" value="DNA/RNA_pol_sf"/>
</dbReference>
<name>A0A225VZS9_9STRA</name>
<feature type="domain" description="RNase H type-1" evidence="9">
    <location>
        <begin position="166"/>
        <end position="231"/>
    </location>
</feature>
<evidence type="ECO:0000256" key="7">
    <source>
        <dbReference type="ARBA" id="ARBA00022801"/>
    </source>
</evidence>
<dbReference type="InterPro" id="IPR002156">
    <property type="entry name" value="RNaseH_domain"/>
</dbReference>
<gene>
    <name evidence="11" type="ORF">PHMEG_00016484</name>
</gene>
<comment type="caution">
    <text evidence="11">The sequence shown here is derived from an EMBL/GenBank/DDBJ whole genome shotgun (WGS) entry which is preliminary data.</text>
</comment>
<accession>A0A225VZS9</accession>
<dbReference type="InterPro" id="IPR051320">
    <property type="entry name" value="Viral_Replic_Matur_Polypro"/>
</dbReference>
<dbReference type="GO" id="GO:0003676">
    <property type="term" value="F:nucleic acid binding"/>
    <property type="evidence" value="ECO:0007669"/>
    <property type="project" value="InterPro"/>
</dbReference>
<evidence type="ECO:0000256" key="3">
    <source>
        <dbReference type="ARBA" id="ARBA00022695"/>
    </source>
</evidence>
<dbReference type="InterPro" id="IPR036397">
    <property type="entry name" value="RNaseH_sf"/>
</dbReference>
<dbReference type="InterPro" id="IPR041373">
    <property type="entry name" value="RT_RNaseH"/>
</dbReference>
<keyword evidence="5" id="KW-0064">Aspartyl protease</keyword>
<keyword evidence="7" id="KW-0378">Hydrolase</keyword>
<evidence type="ECO:0000259" key="9">
    <source>
        <dbReference type="Pfam" id="PF13456"/>
    </source>
</evidence>
<dbReference type="GO" id="GO:0006508">
    <property type="term" value="P:proteolysis"/>
    <property type="evidence" value="ECO:0007669"/>
    <property type="project" value="UniProtKB-KW"/>
</dbReference>
<keyword evidence="8" id="KW-0695">RNA-directed DNA polymerase</keyword>
<dbReference type="GO" id="GO:0003964">
    <property type="term" value="F:RNA-directed DNA polymerase activity"/>
    <property type="evidence" value="ECO:0007669"/>
    <property type="project" value="UniProtKB-KW"/>
</dbReference>
<dbReference type="EMBL" id="NBNE01002384">
    <property type="protein sequence ID" value="OWZ10634.1"/>
    <property type="molecule type" value="Genomic_DNA"/>
</dbReference>
<dbReference type="SUPFAM" id="SSF56672">
    <property type="entry name" value="DNA/RNA polymerases"/>
    <property type="match status" value="1"/>
</dbReference>